<sequence length="741" mass="84532">MSDHVDYKALFLREEEKRRRAEERERQAVEEKRQAEERERQAVEEKRQAEERERQAEERERHEQERNQQTTFKEFVQNCHHLLSGSLSVGDTRDSTKGKIPIPTGKYCPLYLKKWTDCSSILQDIYNSVCHYLQPNHSDAPRLFTPISDLTRLAQRLETPICSEKDLEYYERLAVADHVHMIISELCKIPQARDEFQLRDGVRFDNQAHNLDEEDTTQPGPTRCSPDQYCIRRVEGSTQALITTVEYKPPHKLPYEVLKLALNPDPADDCHIDFYDDIVKSNSTPVQDPEKSRFKAMRLVGSAIVQEFHVMIQEGLEYSYLTTGLGLVQLWIPSDDPRTLYYDLSKPSLSPGGSTGPETEIEKVLCLCLVSCRSQIRNHTWRNNARNLLPTWETSFSRARSQISPGEVPQNPLDPDYTSSETDEKSASEFQPSSSPAPATPNQEIRRRSRSGCAPPSVFGRGSPDDTDPNLGPTTRKRGFSQVTSSPPTQQSTSDSRTNQTSSHGGQTRPHINRFCTQQCLLGLQQGGILDSHCPNVAIHHAGKDDNRHQISAQALVLMLKQQLDRNLDEDCTPMGERGSYGASFKITCTKYGYTIVGKGTTSRLWKEVSREADVYRVLQPLQGSAVPVFLGKIDLGLVYFLHGTGDIRHMLLMGWGGKTVQNKQDETIRSAISRSVREIHSLGVQHGDLRPRNILWNEELNRALIIDFHRSTLYNRQKRLQSHKRQYDIENRSFKRARLP</sequence>
<gene>
    <name evidence="1" type="ORF">LOY88_002423</name>
</gene>
<accession>A0ACB8UZA7</accession>
<protein>
    <submittedName>
        <fullName evidence="1">Uncharacterized protein</fullName>
    </submittedName>
</protein>
<evidence type="ECO:0000313" key="1">
    <source>
        <dbReference type="EMBL" id="KAI2388830.1"/>
    </source>
</evidence>
<organism evidence="1">
    <name type="scientific">Ophidiomyces ophidiicola</name>
    <dbReference type="NCBI Taxonomy" id="1387563"/>
    <lineage>
        <taxon>Eukaryota</taxon>
        <taxon>Fungi</taxon>
        <taxon>Dikarya</taxon>
        <taxon>Ascomycota</taxon>
        <taxon>Pezizomycotina</taxon>
        <taxon>Eurotiomycetes</taxon>
        <taxon>Eurotiomycetidae</taxon>
        <taxon>Onygenales</taxon>
        <taxon>Onygenaceae</taxon>
        <taxon>Ophidiomyces</taxon>
    </lineage>
</organism>
<name>A0ACB8UZA7_9EURO</name>
<comment type="caution">
    <text evidence="1">The sequence shown here is derived from an EMBL/GenBank/DDBJ whole genome shotgun (WGS) entry which is preliminary data.</text>
</comment>
<reference evidence="1" key="1">
    <citation type="journal article" date="2022" name="bioRxiv">
        <title>Population genetic analysis of Ophidiomyces ophidiicola, the causative agent of snake fungal disease, indicates recent introductions to the USA.</title>
        <authorList>
            <person name="Ladner J.T."/>
            <person name="Palmer J.M."/>
            <person name="Ettinger C.L."/>
            <person name="Stajich J.E."/>
            <person name="Farrell T.M."/>
            <person name="Glorioso B.M."/>
            <person name="Lawson B."/>
            <person name="Price S.J."/>
            <person name="Stengle A.G."/>
            <person name="Grear D.A."/>
            <person name="Lorch J.M."/>
        </authorList>
    </citation>
    <scope>NUCLEOTIDE SEQUENCE</scope>
    <source>
        <strain evidence="1">NWHC 24266-5</strain>
    </source>
</reference>
<proteinExistence type="predicted"/>
<dbReference type="EMBL" id="JALBCA010000028">
    <property type="protein sequence ID" value="KAI2388830.1"/>
    <property type="molecule type" value="Genomic_DNA"/>
</dbReference>